<accession>A0A6A6TWQ7</accession>
<gene>
    <name evidence="1" type="ORF">BT63DRAFT_461409</name>
</gene>
<dbReference type="OrthoDB" id="3742696at2759"/>
<dbReference type="InterPro" id="IPR021734">
    <property type="entry name" value="DUF3303"/>
</dbReference>
<dbReference type="Pfam" id="PF11746">
    <property type="entry name" value="DUF3303"/>
    <property type="match status" value="1"/>
</dbReference>
<evidence type="ECO:0000313" key="2">
    <source>
        <dbReference type="Proteomes" id="UP000799302"/>
    </source>
</evidence>
<dbReference type="EMBL" id="MU004246">
    <property type="protein sequence ID" value="KAF2663298.1"/>
    <property type="molecule type" value="Genomic_DNA"/>
</dbReference>
<name>A0A6A6TWQ7_9PEZI</name>
<keyword evidence="2" id="KW-1185">Reference proteome</keyword>
<dbReference type="Proteomes" id="UP000799302">
    <property type="component" value="Unassembled WGS sequence"/>
</dbReference>
<evidence type="ECO:0000313" key="1">
    <source>
        <dbReference type="EMBL" id="KAF2663298.1"/>
    </source>
</evidence>
<protein>
    <submittedName>
        <fullName evidence="1">Uncharacterized protein</fullName>
    </submittedName>
</protein>
<proteinExistence type="predicted"/>
<reference evidence="1" key="1">
    <citation type="journal article" date="2020" name="Stud. Mycol.">
        <title>101 Dothideomycetes genomes: a test case for predicting lifestyles and emergence of pathogens.</title>
        <authorList>
            <person name="Haridas S."/>
            <person name="Albert R."/>
            <person name="Binder M."/>
            <person name="Bloem J."/>
            <person name="Labutti K."/>
            <person name="Salamov A."/>
            <person name="Andreopoulos B."/>
            <person name="Baker S."/>
            <person name="Barry K."/>
            <person name="Bills G."/>
            <person name="Bluhm B."/>
            <person name="Cannon C."/>
            <person name="Castanera R."/>
            <person name="Culley D."/>
            <person name="Daum C."/>
            <person name="Ezra D."/>
            <person name="Gonzalez J."/>
            <person name="Henrissat B."/>
            <person name="Kuo A."/>
            <person name="Liang C."/>
            <person name="Lipzen A."/>
            <person name="Lutzoni F."/>
            <person name="Magnuson J."/>
            <person name="Mondo S."/>
            <person name="Nolan M."/>
            <person name="Ohm R."/>
            <person name="Pangilinan J."/>
            <person name="Park H.-J."/>
            <person name="Ramirez L."/>
            <person name="Alfaro M."/>
            <person name="Sun H."/>
            <person name="Tritt A."/>
            <person name="Yoshinaga Y."/>
            <person name="Zwiers L.-H."/>
            <person name="Turgeon B."/>
            <person name="Goodwin S."/>
            <person name="Spatafora J."/>
            <person name="Crous P."/>
            <person name="Grigoriev I."/>
        </authorList>
    </citation>
    <scope>NUCLEOTIDE SEQUENCE</scope>
    <source>
        <strain evidence="1">CBS 115976</strain>
    </source>
</reference>
<sequence>MTIYFVTEHFPDDPTPIYERFREKGRMAPDGLVYINSWVTTDLKKCYQTMECEDRRLLDEWMAHWSDLVRYRTHNLAKPVLTTRTTQAPPYHLFFPNLVQPQATDDGSDGHEADCEDL</sequence>
<dbReference type="AlphaFoldDB" id="A0A6A6TWQ7"/>
<organism evidence="1 2">
    <name type="scientific">Microthyrium microscopicum</name>
    <dbReference type="NCBI Taxonomy" id="703497"/>
    <lineage>
        <taxon>Eukaryota</taxon>
        <taxon>Fungi</taxon>
        <taxon>Dikarya</taxon>
        <taxon>Ascomycota</taxon>
        <taxon>Pezizomycotina</taxon>
        <taxon>Dothideomycetes</taxon>
        <taxon>Dothideomycetes incertae sedis</taxon>
        <taxon>Microthyriales</taxon>
        <taxon>Microthyriaceae</taxon>
        <taxon>Microthyrium</taxon>
    </lineage>
</organism>